<keyword evidence="6" id="KW-1185">Reference proteome</keyword>
<dbReference type="Pfam" id="PF04828">
    <property type="entry name" value="GFA"/>
    <property type="match status" value="1"/>
</dbReference>
<proteinExistence type="inferred from homology"/>
<dbReference type="GO" id="GO:0046872">
    <property type="term" value="F:metal ion binding"/>
    <property type="evidence" value="ECO:0007669"/>
    <property type="project" value="UniProtKB-KW"/>
</dbReference>
<dbReference type="PROSITE" id="PS51891">
    <property type="entry name" value="CENP_V_GFA"/>
    <property type="match status" value="1"/>
</dbReference>
<evidence type="ECO:0000259" key="4">
    <source>
        <dbReference type="PROSITE" id="PS51891"/>
    </source>
</evidence>
<evidence type="ECO:0000256" key="1">
    <source>
        <dbReference type="ARBA" id="ARBA00005495"/>
    </source>
</evidence>
<gene>
    <name evidence="5" type="ORF">A8L45_01495</name>
</gene>
<dbReference type="PANTHER" id="PTHR28620:SF1">
    <property type="entry name" value="CENP-V_GFA DOMAIN-CONTAINING PROTEIN"/>
    <property type="match status" value="1"/>
</dbReference>
<dbReference type="SUPFAM" id="SSF51316">
    <property type="entry name" value="Mss4-like"/>
    <property type="match status" value="1"/>
</dbReference>
<comment type="similarity">
    <text evidence="1">Belongs to the Gfa family.</text>
</comment>
<reference evidence="5 6" key="1">
    <citation type="submission" date="2016-05" db="EMBL/GenBank/DDBJ databases">
        <title>Genomic Taxonomy of the Vibrionaceae.</title>
        <authorList>
            <person name="Gomez-Gil B."/>
            <person name="Enciso-Ibarra J."/>
        </authorList>
    </citation>
    <scope>NUCLEOTIDE SEQUENCE [LARGE SCALE GENOMIC DNA]</scope>
    <source>
        <strain evidence="5 6">CAIM 1920</strain>
    </source>
</reference>
<dbReference type="GO" id="GO:0016846">
    <property type="term" value="F:carbon-sulfur lyase activity"/>
    <property type="evidence" value="ECO:0007669"/>
    <property type="project" value="InterPro"/>
</dbReference>
<evidence type="ECO:0000313" key="5">
    <source>
        <dbReference type="EMBL" id="ODA36323.1"/>
    </source>
</evidence>
<protein>
    <submittedName>
        <fullName evidence="5">Aldehyde-activating protein</fullName>
    </submittedName>
</protein>
<feature type="domain" description="CENP-V/GFA" evidence="4">
    <location>
        <begin position="1"/>
        <end position="116"/>
    </location>
</feature>
<evidence type="ECO:0000256" key="2">
    <source>
        <dbReference type="ARBA" id="ARBA00022723"/>
    </source>
</evidence>
<dbReference type="EMBL" id="LYBM01000001">
    <property type="protein sequence ID" value="ODA36323.1"/>
    <property type="molecule type" value="Genomic_DNA"/>
</dbReference>
<dbReference type="Proteomes" id="UP000094936">
    <property type="component" value="Unassembled WGS sequence"/>
</dbReference>
<dbReference type="PANTHER" id="PTHR28620">
    <property type="entry name" value="CENTROMERE PROTEIN V"/>
    <property type="match status" value="1"/>
</dbReference>
<evidence type="ECO:0000313" key="6">
    <source>
        <dbReference type="Proteomes" id="UP000094936"/>
    </source>
</evidence>
<dbReference type="AlphaFoldDB" id="A0A1C3ET96"/>
<keyword evidence="2" id="KW-0479">Metal-binding</keyword>
<accession>A0A1C3ET96</accession>
<dbReference type="STRING" id="1080227.A8L45_01495"/>
<evidence type="ECO:0000256" key="3">
    <source>
        <dbReference type="ARBA" id="ARBA00022833"/>
    </source>
</evidence>
<dbReference type="InterPro" id="IPR052355">
    <property type="entry name" value="CENP-V-like"/>
</dbReference>
<dbReference type="InterPro" id="IPR006913">
    <property type="entry name" value="CENP-V/GFA"/>
</dbReference>
<comment type="caution">
    <text evidence="5">The sequence shown here is derived from an EMBL/GenBank/DDBJ whole genome shotgun (WGS) entry which is preliminary data.</text>
</comment>
<dbReference type="InterPro" id="IPR011057">
    <property type="entry name" value="Mss4-like_sf"/>
</dbReference>
<sequence length="120" mass="13398">MEVSCHCGNIRITVPATTEEVTSCNCSACSKYAALWAYFSPKEVTITSTKGAISSYCWGYKTLEFHHCDNCGCLTHYTPTKIGNENRMAVNFRLVYPSIIHSLKTRYVDGAADTWAEINK</sequence>
<name>A0A1C3ET96_9GAMM</name>
<organism evidence="5 6">
    <name type="scientific">Veronia pacifica</name>
    <dbReference type="NCBI Taxonomy" id="1080227"/>
    <lineage>
        <taxon>Bacteria</taxon>
        <taxon>Pseudomonadati</taxon>
        <taxon>Pseudomonadota</taxon>
        <taxon>Gammaproteobacteria</taxon>
        <taxon>Vibrionales</taxon>
        <taxon>Vibrionaceae</taxon>
        <taxon>Veronia</taxon>
    </lineage>
</organism>
<dbReference type="Gene3D" id="2.170.150.70">
    <property type="match status" value="1"/>
</dbReference>
<keyword evidence="3" id="KW-0862">Zinc</keyword>